<feature type="domain" description="HTH lysR-type" evidence="5">
    <location>
        <begin position="6"/>
        <end position="63"/>
    </location>
</feature>
<keyword evidence="4" id="KW-0804">Transcription</keyword>
<dbReference type="Pfam" id="PF00126">
    <property type="entry name" value="HTH_1"/>
    <property type="match status" value="1"/>
</dbReference>
<evidence type="ECO:0000259" key="5">
    <source>
        <dbReference type="PROSITE" id="PS50931"/>
    </source>
</evidence>
<dbReference type="SUPFAM" id="SSF46785">
    <property type="entry name" value="Winged helix' DNA-binding domain"/>
    <property type="match status" value="1"/>
</dbReference>
<proteinExistence type="inferred from homology"/>
<evidence type="ECO:0000313" key="7">
    <source>
        <dbReference type="Proteomes" id="UP000295729"/>
    </source>
</evidence>
<evidence type="ECO:0000313" key="6">
    <source>
        <dbReference type="EMBL" id="TDR13992.1"/>
    </source>
</evidence>
<organism evidence="6 7">
    <name type="scientific">Marinomonas communis</name>
    <dbReference type="NCBI Taxonomy" id="28254"/>
    <lineage>
        <taxon>Bacteria</taxon>
        <taxon>Pseudomonadati</taxon>
        <taxon>Pseudomonadota</taxon>
        <taxon>Gammaproteobacteria</taxon>
        <taxon>Oceanospirillales</taxon>
        <taxon>Oceanospirillaceae</taxon>
        <taxon>Marinomonas</taxon>
    </lineage>
</organism>
<dbReference type="AlphaFoldDB" id="A0A4R6X4U4"/>
<keyword evidence="3" id="KW-0238">DNA-binding</keyword>
<dbReference type="OrthoDB" id="8587655at2"/>
<dbReference type="PANTHER" id="PTHR30126">
    <property type="entry name" value="HTH-TYPE TRANSCRIPTIONAL REGULATOR"/>
    <property type="match status" value="1"/>
</dbReference>
<sequence>MKHKRVNIRLLEVFVSVVRHQGYSGAQQDLNLTTSAISNYMSELEEHVGFILCRRGRSGFMLTEKGQKYLQYVETFLEEYDQLEKASLALDGNEVGAFNLAILDATVMDKTLNLPEILRAFHDEFPGTQLNLLTRGPHELVQGVLDERFDAAIGTFPSKVSNLIDIPLYKEQHWLYCSHQHPLFNEHLPSIEEVKKFGVVSRSYWKSADLRKRGFGYSTATVDTMEAQLALILSGRYVGYLPENYAELYMQKNLLKPITPSEFGFQAPFSLVFKRGRARELPIKKLRELAKEHAQKSYRNA</sequence>
<name>A0A4R6X4U4_9GAMM</name>
<dbReference type="InterPro" id="IPR005119">
    <property type="entry name" value="LysR_subst-bd"/>
</dbReference>
<dbReference type="EMBL" id="SNZA01000002">
    <property type="protein sequence ID" value="TDR13992.1"/>
    <property type="molecule type" value="Genomic_DNA"/>
</dbReference>
<dbReference type="InterPro" id="IPR036388">
    <property type="entry name" value="WH-like_DNA-bd_sf"/>
</dbReference>
<protein>
    <submittedName>
        <fullName evidence="6">LysR family transcriptional regulator</fullName>
    </submittedName>
</protein>
<dbReference type="CDD" id="cd05466">
    <property type="entry name" value="PBP2_LTTR_substrate"/>
    <property type="match status" value="1"/>
</dbReference>
<dbReference type="Proteomes" id="UP000295729">
    <property type="component" value="Unassembled WGS sequence"/>
</dbReference>
<comment type="caution">
    <text evidence="6">The sequence shown here is derived from an EMBL/GenBank/DDBJ whole genome shotgun (WGS) entry which is preliminary data.</text>
</comment>
<dbReference type="Pfam" id="PF03466">
    <property type="entry name" value="LysR_substrate"/>
    <property type="match status" value="1"/>
</dbReference>
<dbReference type="RefSeq" id="WP_133561262.1">
    <property type="nucleotide sequence ID" value="NZ_SNZA01000002.1"/>
</dbReference>
<dbReference type="GO" id="GO:0000976">
    <property type="term" value="F:transcription cis-regulatory region binding"/>
    <property type="evidence" value="ECO:0007669"/>
    <property type="project" value="TreeGrafter"/>
</dbReference>
<dbReference type="GO" id="GO:0003700">
    <property type="term" value="F:DNA-binding transcription factor activity"/>
    <property type="evidence" value="ECO:0007669"/>
    <property type="project" value="InterPro"/>
</dbReference>
<reference evidence="6 7" key="1">
    <citation type="submission" date="2019-03" db="EMBL/GenBank/DDBJ databases">
        <title>Genomic Encyclopedia of Type Strains, Phase IV (KMG-IV): sequencing the most valuable type-strain genomes for metagenomic binning, comparative biology and taxonomic classification.</title>
        <authorList>
            <person name="Goeker M."/>
        </authorList>
    </citation>
    <scope>NUCLEOTIDE SEQUENCE [LARGE SCALE GENOMIC DNA]</scope>
    <source>
        <strain evidence="6 7">DSM 5604</strain>
    </source>
</reference>
<dbReference type="InterPro" id="IPR036390">
    <property type="entry name" value="WH_DNA-bd_sf"/>
</dbReference>
<dbReference type="PROSITE" id="PS50931">
    <property type="entry name" value="HTH_LYSR"/>
    <property type="match status" value="1"/>
</dbReference>
<dbReference type="InterPro" id="IPR000847">
    <property type="entry name" value="LysR_HTH_N"/>
</dbReference>
<accession>A0A4R6X4U4</accession>
<gene>
    <name evidence="6" type="ORF">C8D85_1525</name>
</gene>
<comment type="similarity">
    <text evidence="1">Belongs to the LysR transcriptional regulatory family.</text>
</comment>
<keyword evidence="7" id="KW-1185">Reference proteome</keyword>
<evidence type="ECO:0000256" key="1">
    <source>
        <dbReference type="ARBA" id="ARBA00009437"/>
    </source>
</evidence>
<dbReference type="PANTHER" id="PTHR30126:SF98">
    <property type="entry name" value="HTH-TYPE TRANSCRIPTIONAL ACTIVATOR BAUR"/>
    <property type="match status" value="1"/>
</dbReference>
<evidence type="ECO:0000256" key="3">
    <source>
        <dbReference type="ARBA" id="ARBA00023125"/>
    </source>
</evidence>
<keyword evidence="2" id="KW-0805">Transcription regulation</keyword>
<dbReference type="SUPFAM" id="SSF53850">
    <property type="entry name" value="Periplasmic binding protein-like II"/>
    <property type="match status" value="1"/>
</dbReference>
<evidence type="ECO:0000256" key="4">
    <source>
        <dbReference type="ARBA" id="ARBA00023163"/>
    </source>
</evidence>
<evidence type="ECO:0000256" key="2">
    <source>
        <dbReference type="ARBA" id="ARBA00023015"/>
    </source>
</evidence>
<dbReference type="Gene3D" id="1.10.10.10">
    <property type="entry name" value="Winged helix-like DNA-binding domain superfamily/Winged helix DNA-binding domain"/>
    <property type="match status" value="1"/>
</dbReference>
<dbReference type="Gene3D" id="3.40.190.290">
    <property type="match status" value="1"/>
</dbReference>